<sequence length="289" mass="29619">MTTSLPTLTGPGTAPAPGTLLTTIAVTSGDGPLGLASTATAEAVRPLPGSPRVTGARLTMAPDVDVPAGTPVTAQAEARVTALLPGRAGTVAEVAVTLTAQPSSQVSAADAPVLGTLDLTVATNLPEPTADQAPGSRPWAALLHERLQADAQFAELIETYDGTIGLRIGGRDVHIRCYRGQVLETVPRSIRGADFLVDISGAEFVALMTAESNTFMESAMQRRISSSGSGYEYLRMTTALIRIIDVCRALAADAGWGHRSAAAGQPTGAETDRADDPATHAPTQNGATA</sequence>
<dbReference type="InterPro" id="IPR036527">
    <property type="entry name" value="SCP2_sterol-bd_dom_sf"/>
</dbReference>
<reference evidence="2" key="1">
    <citation type="journal article" date="2021" name="PeerJ">
        <title>Extensive microbial diversity within the chicken gut microbiome revealed by metagenomics and culture.</title>
        <authorList>
            <person name="Gilroy R."/>
            <person name="Ravi A."/>
            <person name="Getino M."/>
            <person name="Pursley I."/>
            <person name="Horton D.L."/>
            <person name="Alikhan N.F."/>
            <person name="Baker D."/>
            <person name="Gharbi K."/>
            <person name="Hall N."/>
            <person name="Watson M."/>
            <person name="Adriaenssens E.M."/>
            <person name="Foster-Nyarko E."/>
            <person name="Jarju S."/>
            <person name="Secka A."/>
            <person name="Antonio M."/>
            <person name="Oren A."/>
            <person name="Chaudhuri R.R."/>
            <person name="La Ragione R."/>
            <person name="Hildebrand F."/>
            <person name="Pallen M.J."/>
        </authorList>
    </citation>
    <scope>NUCLEOTIDE SEQUENCE</scope>
    <source>
        <strain evidence="2">ChiGjej5B5-7349</strain>
    </source>
</reference>
<accession>A0A921MEC8</accession>
<evidence type="ECO:0000256" key="1">
    <source>
        <dbReference type="SAM" id="MobiDB-lite"/>
    </source>
</evidence>
<dbReference type="Gene3D" id="3.30.1050.10">
    <property type="entry name" value="SCP2 sterol-binding domain"/>
    <property type="match status" value="1"/>
</dbReference>
<protein>
    <submittedName>
        <fullName evidence="2">Uncharacterized protein</fullName>
    </submittedName>
</protein>
<dbReference type="AlphaFoldDB" id="A0A921MEC8"/>
<reference evidence="2" key="2">
    <citation type="submission" date="2021-09" db="EMBL/GenBank/DDBJ databases">
        <authorList>
            <person name="Gilroy R."/>
        </authorList>
    </citation>
    <scope>NUCLEOTIDE SEQUENCE</scope>
    <source>
        <strain evidence="2">ChiGjej5B5-7349</strain>
    </source>
</reference>
<gene>
    <name evidence="2" type="ORF">K8V08_08895</name>
</gene>
<feature type="region of interest" description="Disordered" evidence="1">
    <location>
        <begin position="260"/>
        <end position="289"/>
    </location>
</feature>
<dbReference type="EMBL" id="DYUK01000190">
    <property type="protein sequence ID" value="HJG80513.1"/>
    <property type="molecule type" value="Genomic_DNA"/>
</dbReference>
<name>A0A921MEC8_9MICO</name>
<organism evidence="2 3">
    <name type="scientific">Brevibacterium senegalense</name>
    <dbReference type="NCBI Taxonomy" id="1033736"/>
    <lineage>
        <taxon>Bacteria</taxon>
        <taxon>Bacillati</taxon>
        <taxon>Actinomycetota</taxon>
        <taxon>Actinomycetes</taxon>
        <taxon>Micrococcales</taxon>
        <taxon>Brevibacteriaceae</taxon>
        <taxon>Brevibacterium</taxon>
    </lineage>
</organism>
<dbReference type="Proteomes" id="UP000784435">
    <property type="component" value="Unassembled WGS sequence"/>
</dbReference>
<dbReference type="SUPFAM" id="SSF55718">
    <property type="entry name" value="SCP-like"/>
    <property type="match status" value="1"/>
</dbReference>
<evidence type="ECO:0000313" key="3">
    <source>
        <dbReference type="Proteomes" id="UP000784435"/>
    </source>
</evidence>
<proteinExistence type="predicted"/>
<evidence type="ECO:0000313" key="2">
    <source>
        <dbReference type="EMBL" id="HJG80513.1"/>
    </source>
</evidence>
<comment type="caution">
    <text evidence="2">The sequence shown here is derived from an EMBL/GenBank/DDBJ whole genome shotgun (WGS) entry which is preliminary data.</text>
</comment>